<keyword evidence="3" id="KW-1185">Reference proteome</keyword>
<evidence type="ECO:0000313" key="2">
    <source>
        <dbReference type="EMBL" id="CEH17211.1"/>
    </source>
</evidence>
<protein>
    <recommendedName>
        <fullName evidence="4">DUF1479-domain-containing protein</fullName>
    </recommendedName>
</protein>
<dbReference type="PANTHER" id="PTHR30613:SF1">
    <property type="entry name" value="DUF1479 DOMAIN PROTEIN (AFU_ORTHOLOGUE AFUA_5G09280)"/>
    <property type="match status" value="1"/>
</dbReference>
<dbReference type="InterPro" id="IPR027443">
    <property type="entry name" value="IPNS-like_sf"/>
</dbReference>
<organism evidence="2 3">
    <name type="scientific">Ceraceosorus bombacis</name>
    <dbReference type="NCBI Taxonomy" id="401625"/>
    <lineage>
        <taxon>Eukaryota</taxon>
        <taxon>Fungi</taxon>
        <taxon>Dikarya</taxon>
        <taxon>Basidiomycota</taxon>
        <taxon>Ustilaginomycotina</taxon>
        <taxon>Exobasidiomycetes</taxon>
        <taxon>Ceraceosorales</taxon>
        <taxon>Ceraceosoraceae</taxon>
        <taxon>Ceraceosorus</taxon>
    </lineage>
</organism>
<reference evidence="2 3" key="1">
    <citation type="submission" date="2014-09" db="EMBL/GenBank/DDBJ databases">
        <authorList>
            <person name="Magalhaes I.L.F."/>
            <person name="Oliveira U."/>
            <person name="Santos F.R."/>
            <person name="Vidigal T.H.D.A."/>
            <person name="Brescovit A.D."/>
            <person name="Santos A.J."/>
        </authorList>
    </citation>
    <scope>NUCLEOTIDE SEQUENCE [LARGE SCALE GENOMIC DNA]</scope>
</reference>
<dbReference type="Pfam" id="PF07350">
    <property type="entry name" value="Gig2-like"/>
    <property type="match status" value="1"/>
</dbReference>
<sequence>MSAPSLLFRAARPMPRHALSRRCPGVSVIVGISGASQRGLATKAVQAAVAAPSQGSPARQFDLPPPSSKNPKPKDGGTIASVFASLSGEGEAILPERFAELKRSIIRSPQRAQLLKKAFSEVLVSLDSELNKVIQHGNRLIPQIQYPGNEAVNLPVHKWLDAEQLREVKKRGSVIVKGVIPEQTALAWKEHIRDYVRANPSTRGFPDDNPQVFELYWSQAQLAARSHPSFLATSRAFLSLFHAPAQKAPSSSASTQPPTSLTASTSIPLTYADRLRIRLPGDSAFALGPHIDGGGIERWECPSFRGCWSKVLGPSEGGDFDVHQSQRLAWEEHDSWSLGPNGERLSARTDMYDGPGQCGVFRPWQGWLSMSRTAPSEGTLKVLPLLKETTAYIVLRPFFKSIMQPGDVAAKNADGSWSSAYLSPENWKLDTESSDFPGCTLGRNIELNENTHPHLKLDRSMLSIPEVGPGDVALWHCDLVHAVEAQHTGAPGKDSSVMYIPAIPLTKMNAQYVASQANAFRAGIPPSDFPGGAGETSFVGRGKPEEVKGEEARAAMGLGPIPIRKDMGHAELELVREANALFANAAKS</sequence>
<dbReference type="AlphaFoldDB" id="A0A0P1BML6"/>
<proteinExistence type="predicted"/>
<dbReference type="Gene3D" id="2.60.120.330">
    <property type="entry name" value="B-lactam Antibiotic, Isopenicillin N Synthase, Chain"/>
    <property type="match status" value="1"/>
</dbReference>
<evidence type="ECO:0000313" key="3">
    <source>
        <dbReference type="Proteomes" id="UP000054845"/>
    </source>
</evidence>
<name>A0A0P1BML6_9BASI</name>
<dbReference type="STRING" id="401625.A0A0P1BML6"/>
<evidence type="ECO:0000256" key="1">
    <source>
        <dbReference type="SAM" id="MobiDB-lite"/>
    </source>
</evidence>
<dbReference type="EMBL" id="CCYA01000254">
    <property type="protein sequence ID" value="CEH17211.1"/>
    <property type="molecule type" value="Genomic_DNA"/>
</dbReference>
<evidence type="ECO:0008006" key="4">
    <source>
        <dbReference type="Google" id="ProtNLM"/>
    </source>
</evidence>
<feature type="region of interest" description="Disordered" evidence="1">
    <location>
        <begin position="51"/>
        <end position="80"/>
    </location>
</feature>
<dbReference type="SUPFAM" id="SSF51197">
    <property type="entry name" value="Clavaminate synthase-like"/>
    <property type="match status" value="1"/>
</dbReference>
<dbReference type="OrthoDB" id="8249012at2759"/>
<dbReference type="PANTHER" id="PTHR30613">
    <property type="entry name" value="UNCHARACTERIZED PROTEIN YBIU-RELATED"/>
    <property type="match status" value="1"/>
</dbReference>
<dbReference type="InterPro" id="IPR010856">
    <property type="entry name" value="Gig2-like"/>
</dbReference>
<dbReference type="Proteomes" id="UP000054845">
    <property type="component" value="Unassembled WGS sequence"/>
</dbReference>
<accession>A0A0P1BML6</accession>